<evidence type="ECO:0000313" key="2">
    <source>
        <dbReference type="EMBL" id="TSE10853.1"/>
    </source>
</evidence>
<evidence type="ECO:0000256" key="1">
    <source>
        <dbReference type="SAM" id="Phobius"/>
    </source>
</evidence>
<dbReference type="RefSeq" id="WP_143915437.1">
    <property type="nucleotide sequence ID" value="NZ_CANLFO010000005.1"/>
</dbReference>
<keyword evidence="1" id="KW-1133">Transmembrane helix</keyword>
<organism evidence="2 3">
    <name type="scientific">Aquimarina algiphila</name>
    <dbReference type="NCBI Taxonomy" id="2047982"/>
    <lineage>
        <taxon>Bacteria</taxon>
        <taxon>Pseudomonadati</taxon>
        <taxon>Bacteroidota</taxon>
        <taxon>Flavobacteriia</taxon>
        <taxon>Flavobacteriales</taxon>
        <taxon>Flavobacteriaceae</taxon>
        <taxon>Aquimarina</taxon>
    </lineage>
</organism>
<accession>A0A554VQP0</accession>
<proteinExistence type="predicted"/>
<gene>
    <name evidence="2" type="ORF">FOF46_03140</name>
</gene>
<evidence type="ECO:0000313" key="3">
    <source>
        <dbReference type="Proteomes" id="UP000318833"/>
    </source>
</evidence>
<reference evidence="2 3" key="1">
    <citation type="submission" date="2019-07" db="EMBL/GenBank/DDBJ databases">
        <title>The draft genome sequence of Aquimarina algiphila M91.</title>
        <authorList>
            <person name="Meng X."/>
        </authorList>
    </citation>
    <scope>NUCLEOTIDE SEQUENCE [LARGE SCALE GENOMIC DNA]</scope>
    <source>
        <strain evidence="2 3">M91</strain>
    </source>
</reference>
<name>A0A554VQP0_9FLAO</name>
<keyword evidence="3" id="KW-1185">Reference proteome</keyword>
<keyword evidence="1" id="KW-0812">Transmembrane</keyword>
<evidence type="ECO:0008006" key="4">
    <source>
        <dbReference type="Google" id="ProtNLM"/>
    </source>
</evidence>
<feature type="transmembrane region" description="Helical" evidence="1">
    <location>
        <begin position="142"/>
        <end position="164"/>
    </location>
</feature>
<dbReference type="Proteomes" id="UP000318833">
    <property type="component" value="Unassembled WGS sequence"/>
</dbReference>
<sequence>MVLSSLDSSYKDHVITQHYVYKLNHLFNLKRLQLNTNTTFSNNFGESITIKQLLTDFRATTLTTKESLHFNNLEKKYIRLLDLEESIAGKTHETVKKVHSEMNIIIDLILENIDALANIKFKDNAQLQLPRMNQKLLSIDKVLLKVEITFLIFIGIIVQLIIFYPRKSKY</sequence>
<protein>
    <recommendedName>
        <fullName evidence="4">Chemotaxis methyl-accepting receptor HlyB-like 4HB MCP domain-containing protein</fullName>
    </recommendedName>
</protein>
<dbReference type="EMBL" id="VLNR01000004">
    <property type="protein sequence ID" value="TSE10853.1"/>
    <property type="molecule type" value="Genomic_DNA"/>
</dbReference>
<keyword evidence="1" id="KW-0472">Membrane</keyword>
<comment type="caution">
    <text evidence="2">The sequence shown here is derived from an EMBL/GenBank/DDBJ whole genome shotgun (WGS) entry which is preliminary data.</text>
</comment>
<dbReference type="AlphaFoldDB" id="A0A554VQP0"/>